<dbReference type="Gene3D" id="4.10.1240.10">
    <property type="entry name" value="GPCR, family 2, extracellular hormone receptor domain"/>
    <property type="match status" value="1"/>
</dbReference>
<keyword evidence="8" id="KW-0675">Receptor</keyword>
<dbReference type="STRING" id="6313.A0A0K0D9Q1"/>
<evidence type="ECO:0000256" key="11">
    <source>
        <dbReference type="SAM" id="Phobius"/>
    </source>
</evidence>
<organism evidence="14 15">
    <name type="scientific">Angiostrongylus cantonensis</name>
    <name type="common">Rat lungworm</name>
    <dbReference type="NCBI Taxonomy" id="6313"/>
    <lineage>
        <taxon>Eukaryota</taxon>
        <taxon>Metazoa</taxon>
        <taxon>Ecdysozoa</taxon>
        <taxon>Nematoda</taxon>
        <taxon>Chromadorea</taxon>
        <taxon>Rhabditida</taxon>
        <taxon>Rhabditina</taxon>
        <taxon>Rhabditomorpha</taxon>
        <taxon>Strongyloidea</taxon>
        <taxon>Metastrongylidae</taxon>
        <taxon>Angiostrongylus</taxon>
    </lineage>
</organism>
<dbReference type="AlphaFoldDB" id="A0A0K0D9Q1"/>
<keyword evidence="4 11" id="KW-0812">Transmembrane</keyword>
<keyword evidence="9" id="KW-0325">Glycoprotein</keyword>
<dbReference type="GO" id="GO:0005886">
    <property type="term" value="C:plasma membrane"/>
    <property type="evidence" value="ECO:0007669"/>
    <property type="project" value="UniProtKB-SubCell"/>
</dbReference>
<evidence type="ECO:0000313" key="15">
    <source>
        <dbReference type="WBParaSite" id="ACAC_0000687801-mRNA-1"/>
    </source>
</evidence>
<dbReference type="SMART" id="SM00008">
    <property type="entry name" value="HormR"/>
    <property type="match status" value="1"/>
</dbReference>
<proteinExistence type="inferred from homology"/>
<dbReference type="Pfam" id="PF02793">
    <property type="entry name" value="HRM"/>
    <property type="match status" value="1"/>
</dbReference>
<dbReference type="InterPro" id="IPR001879">
    <property type="entry name" value="GPCR_2_extracellular_dom"/>
</dbReference>
<protein>
    <submittedName>
        <fullName evidence="15">G_PROTEIN_RECEP_F2_3 domain-containing protein</fullName>
    </submittedName>
</protein>
<dbReference type="InterPro" id="IPR017983">
    <property type="entry name" value="GPCR_2_secretin-like_CS"/>
</dbReference>
<dbReference type="InterPro" id="IPR000832">
    <property type="entry name" value="GPCR_2_secretin-like"/>
</dbReference>
<reference evidence="14" key="1">
    <citation type="submission" date="2012-09" db="EMBL/GenBank/DDBJ databases">
        <authorList>
            <person name="Martin A.A."/>
        </authorList>
    </citation>
    <scope>NUCLEOTIDE SEQUENCE</scope>
</reference>
<keyword evidence="7 11" id="KW-0472">Membrane</keyword>
<dbReference type="PRINTS" id="PR00249">
    <property type="entry name" value="GPCRSECRETIN"/>
</dbReference>
<evidence type="ECO:0000256" key="7">
    <source>
        <dbReference type="ARBA" id="ARBA00023136"/>
    </source>
</evidence>
<dbReference type="GO" id="GO:0007188">
    <property type="term" value="P:adenylate cyclase-modulating G protein-coupled receptor signaling pathway"/>
    <property type="evidence" value="ECO:0007669"/>
    <property type="project" value="TreeGrafter"/>
</dbReference>
<evidence type="ECO:0000256" key="4">
    <source>
        <dbReference type="ARBA" id="ARBA00022692"/>
    </source>
</evidence>
<dbReference type="InterPro" id="IPR036445">
    <property type="entry name" value="GPCR_2_extracell_dom_sf"/>
</dbReference>
<feature type="domain" description="G-protein coupled receptors family 2 profile 1" evidence="12">
    <location>
        <begin position="8"/>
        <end position="76"/>
    </location>
</feature>
<keyword evidence="5 11" id="KW-1133">Transmembrane helix</keyword>
<name>A0A0K0D9Q1_ANGCA</name>
<sequence>MNSLLAVCPATWDGWQCFDSAVPGHVEGHCPAYIYGEAAIPDASQKSHKMCSDKGWVSRPSTNSEWTDYSGCTMVQQKAQVKLLAGIIAFSISVVCLTPAIFILWFFRPMRYQPMFIVHRHLLTSFLFSGLFYLFNCFFFIVDGAPGDRLIFANHISCRLLFLIQLRFLRLATFSWMLAEGVYLFRLLQSDSIDGDRLTIYKLLCWGLFPRH</sequence>
<keyword evidence="6" id="KW-0297">G-protein coupled receptor</keyword>
<dbReference type="PROSITE" id="PS50261">
    <property type="entry name" value="G_PROTEIN_RECEP_F2_4"/>
    <property type="match status" value="1"/>
</dbReference>
<dbReference type="Pfam" id="PF00002">
    <property type="entry name" value="7tm_2"/>
    <property type="match status" value="1"/>
</dbReference>
<evidence type="ECO:0000256" key="2">
    <source>
        <dbReference type="ARBA" id="ARBA00005314"/>
    </source>
</evidence>
<evidence type="ECO:0000259" key="13">
    <source>
        <dbReference type="PROSITE" id="PS50261"/>
    </source>
</evidence>
<dbReference type="WBParaSite" id="ACAC_0000687801-mRNA-1">
    <property type="protein sequence ID" value="ACAC_0000687801-mRNA-1"/>
    <property type="gene ID" value="ACAC_0000687801"/>
</dbReference>
<dbReference type="Gene3D" id="1.20.1070.10">
    <property type="entry name" value="Rhodopsin 7-helix transmembrane proteins"/>
    <property type="match status" value="1"/>
</dbReference>
<accession>A0A0K0D9Q1</accession>
<evidence type="ECO:0000313" key="14">
    <source>
        <dbReference type="Proteomes" id="UP000035642"/>
    </source>
</evidence>
<dbReference type="PROSITE" id="PS50227">
    <property type="entry name" value="G_PROTEIN_RECEP_F2_3"/>
    <property type="match status" value="1"/>
</dbReference>
<comment type="subcellular location">
    <subcellularLocation>
        <location evidence="1">Cell membrane</location>
        <topology evidence="1">Multi-pass membrane protein</topology>
    </subcellularLocation>
</comment>
<dbReference type="Proteomes" id="UP000035642">
    <property type="component" value="Unassembled WGS sequence"/>
</dbReference>
<dbReference type="InterPro" id="IPR017981">
    <property type="entry name" value="GPCR_2-like_7TM"/>
</dbReference>
<evidence type="ECO:0000256" key="9">
    <source>
        <dbReference type="ARBA" id="ARBA00023180"/>
    </source>
</evidence>
<evidence type="ECO:0000256" key="6">
    <source>
        <dbReference type="ARBA" id="ARBA00023040"/>
    </source>
</evidence>
<keyword evidence="10" id="KW-0807">Transducer</keyword>
<dbReference type="GO" id="GO:0008528">
    <property type="term" value="F:G protein-coupled peptide receptor activity"/>
    <property type="evidence" value="ECO:0007669"/>
    <property type="project" value="TreeGrafter"/>
</dbReference>
<dbReference type="PROSITE" id="PS00649">
    <property type="entry name" value="G_PROTEIN_RECEP_F2_1"/>
    <property type="match status" value="1"/>
</dbReference>
<comment type="similarity">
    <text evidence="2">Belongs to the G-protein coupled receptor 2 family.</text>
</comment>
<keyword evidence="14" id="KW-1185">Reference proteome</keyword>
<evidence type="ECO:0000256" key="3">
    <source>
        <dbReference type="ARBA" id="ARBA00022475"/>
    </source>
</evidence>
<dbReference type="PANTHER" id="PTHR45620:SF42">
    <property type="entry name" value="G-PROTEIN COUPLED RECEPTOR SEB-2"/>
    <property type="match status" value="1"/>
</dbReference>
<feature type="domain" description="G-protein coupled receptors family 2 profile 2" evidence="13">
    <location>
        <begin position="82"/>
        <end position="212"/>
    </location>
</feature>
<evidence type="ECO:0000256" key="8">
    <source>
        <dbReference type="ARBA" id="ARBA00023170"/>
    </source>
</evidence>
<dbReference type="InterPro" id="IPR050332">
    <property type="entry name" value="GPCR_2"/>
</dbReference>
<evidence type="ECO:0000259" key="12">
    <source>
        <dbReference type="PROSITE" id="PS50227"/>
    </source>
</evidence>
<dbReference type="PANTHER" id="PTHR45620">
    <property type="entry name" value="PDF RECEPTOR-LIKE PROTEIN-RELATED"/>
    <property type="match status" value="1"/>
</dbReference>
<keyword evidence="3" id="KW-1003">Cell membrane</keyword>
<feature type="transmembrane region" description="Helical" evidence="11">
    <location>
        <begin position="126"/>
        <end position="146"/>
    </location>
</feature>
<evidence type="ECO:0000256" key="1">
    <source>
        <dbReference type="ARBA" id="ARBA00004651"/>
    </source>
</evidence>
<reference evidence="15" key="2">
    <citation type="submission" date="2017-02" db="UniProtKB">
        <authorList>
            <consortium name="WormBaseParasite"/>
        </authorList>
    </citation>
    <scope>IDENTIFICATION</scope>
</reference>
<dbReference type="SUPFAM" id="SSF111418">
    <property type="entry name" value="Hormone receptor domain"/>
    <property type="match status" value="1"/>
</dbReference>
<feature type="transmembrane region" description="Helical" evidence="11">
    <location>
        <begin position="83"/>
        <end position="106"/>
    </location>
</feature>
<dbReference type="GO" id="GO:0007166">
    <property type="term" value="P:cell surface receptor signaling pathway"/>
    <property type="evidence" value="ECO:0007669"/>
    <property type="project" value="InterPro"/>
</dbReference>
<evidence type="ECO:0000256" key="5">
    <source>
        <dbReference type="ARBA" id="ARBA00022989"/>
    </source>
</evidence>
<evidence type="ECO:0000256" key="10">
    <source>
        <dbReference type="ARBA" id="ARBA00023224"/>
    </source>
</evidence>